<proteinExistence type="predicted"/>
<sequence length="176" mass="20077">MKKIIQILAIGSLSLLAACNHTDDQFYNTVYIEAPNLVSIEGNNFYFRNDSLVFTISFPNLLQGETDELPTNLYETTKSPYFLLAYSLEKWNNKEWIVYKNGINTSEVPIVLNGAFYKGREAIYLPEVGSYRLRFDAGFKPEQIGVISKNNNPNPTVNISTTVVDYKNIYNFVVLH</sequence>
<evidence type="ECO:0000256" key="1">
    <source>
        <dbReference type="SAM" id="SignalP"/>
    </source>
</evidence>
<evidence type="ECO:0000313" key="2">
    <source>
        <dbReference type="EMBL" id="UYW02056.1"/>
    </source>
</evidence>
<keyword evidence="3" id="KW-1185">Reference proteome</keyword>
<reference evidence="2" key="1">
    <citation type="submission" date="2021-08" db="EMBL/GenBank/DDBJ databases">
        <title>Flavobacterium sp. strain CC-SYL302.</title>
        <authorList>
            <person name="Lin S.-Y."/>
            <person name="Lee T.-H."/>
            <person name="Young C.-C."/>
        </authorList>
    </citation>
    <scope>NUCLEOTIDE SEQUENCE</scope>
    <source>
        <strain evidence="2">CC-SYL302</strain>
    </source>
</reference>
<dbReference type="RefSeq" id="WP_264434536.1">
    <property type="nucleotide sequence ID" value="NZ_CP081495.1"/>
</dbReference>
<accession>A0ABY6M0U6</accession>
<gene>
    <name evidence="2" type="ORF">K5I29_03900</name>
</gene>
<dbReference type="PROSITE" id="PS51257">
    <property type="entry name" value="PROKAR_LIPOPROTEIN"/>
    <property type="match status" value="1"/>
</dbReference>
<feature type="signal peptide" evidence="1">
    <location>
        <begin position="1"/>
        <end position="17"/>
    </location>
</feature>
<protein>
    <recommendedName>
        <fullName evidence="4">DUF1735 domain-containing protein</fullName>
    </recommendedName>
</protein>
<evidence type="ECO:0008006" key="4">
    <source>
        <dbReference type="Google" id="ProtNLM"/>
    </source>
</evidence>
<dbReference type="EMBL" id="CP081495">
    <property type="protein sequence ID" value="UYW02056.1"/>
    <property type="molecule type" value="Genomic_DNA"/>
</dbReference>
<organism evidence="2 3">
    <name type="scientific">Flavobacterium agricola</name>
    <dbReference type="NCBI Taxonomy" id="2870839"/>
    <lineage>
        <taxon>Bacteria</taxon>
        <taxon>Pseudomonadati</taxon>
        <taxon>Bacteroidota</taxon>
        <taxon>Flavobacteriia</taxon>
        <taxon>Flavobacteriales</taxon>
        <taxon>Flavobacteriaceae</taxon>
        <taxon>Flavobacterium</taxon>
    </lineage>
</organism>
<dbReference type="Proteomes" id="UP001163328">
    <property type="component" value="Chromosome"/>
</dbReference>
<keyword evidence="1" id="KW-0732">Signal</keyword>
<feature type="chain" id="PRO_5045700962" description="DUF1735 domain-containing protein" evidence="1">
    <location>
        <begin position="18"/>
        <end position="176"/>
    </location>
</feature>
<name>A0ABY6M0U6_9FLAO</name>
<evidence type="ECO:0000313" key="3">
    <source>
        <dbReference type="Proteomes" id="UP001163328"/>
    </source>
</evidence>